<dbReference type="RefSeq" id="WP_067594340.1">
    <property type="nucleotide sequence ID" value="NZ_JABMCZ010000003.1"/>
</dbReference>
<evidence type="ECO:0008006" key="3">
    <source>
        <dbReference type="Google" id="ProtNLM"/>
    </source>
</evidence>
<evidence type="ECO:0000313" key="1">
    <source>
        <dbReference type="EMBL" id="KZM70768.1"/>
    </source>
</evidence>
<protein>
    <recommendedName>
        <fullName evidence="3">HNH endonuclease</fullName>
    </recommendedName>
</protein>
<organism evidence="1 2">
    <name type="scientific">Nocardia terpenica</name>
    <dbReference type="NCBI Taxonomy" id="455432"/>
    <lineage>
        <taxon>Bacteria</taxon>
        <taxon>Bacillati</taxon>
        <taxon>Actinomycetota</taxon>
        <taxon>Actinomycetes</taxon>
        <taxon>Mycobacteriales</taxon>
        <taxon>Nocardiaceae</taxon>
        <taxon>Nocardia</taxon>
    </lineage>
</organism>
<accession>A0A161XC55</accession>
<dbReference type="AlphaFoldDB" id="A0A161XC55"/>
<proteinExistence type="predicted"/>
<dbReference type="Proteomes" id="UP000076512">
    <property type="component" value="Unassembled WGS sequence"/>
</dbReference>
<reference evidence="1 2" key="1">
    <citation type="submission" date="2016-04" db="EMBL/GenBank/DDBJ databases">
        <authorList>
            <person name="Evans L.H."/>
            <person name="Alamgir A."/>
            <person name="Owens N."/>
            <person name="Weber N.D."/>
            <person name="Virtaneva K."/>
            <person name="Barbian K."/>
            <person name="Babar A."/>
            <person name="Rosenke K."/>
        </authorList>
    </citation>
    <scope>NUCLEOTIDE SEQUENCE [LARGE SCALE GENOMIC DNA]</scope>
    <source>
        <strain evidence="1 2">IFM 0406</strain>
    </source>
</reference>
<dbReference type="STRING" id="455432.AWN90_40120"/>
<name>A0A161XC55_9NOCA</name>
<comment type="caution">
    <text evidence="1">The sequence shown here is derived from an EMBL/GenBank/DDBJ whole genome shotgun (WGS) entry which is preliminary data.</text>
</comment>
<dbReference type="OrthoDB" id="4208381at2"/>
<gene>
    <name evidence="1" type="ORF">AWN90_40120</name>
</gene>
<sequence>MPTRTARRTTTQRGLGWVHQQAVAALLRSLPDGSPCWWCGMPMYRDPARNFDQRQLQGDHSTARAVGGTVTDRLLHATCNGSRGDGSRDHLRPAITGQPVDAVSNRDDRGCWCLLEW</sequence>
<evidence type="ECO:0000313" key="2">
    <source>
        <dbReference type="Proteomes" id="UP000076512"/>
    </source>
</evidence>
<dbReference type="EMBL" id="LWGR01000013">
    <property type="protein sequence ID" value="KZM70768.1"/>
    <property type="molecule type" value="Genomic_DNA"/>
</dbReference>
<keyword evidence="2" id="KW-1185">Reference proteome</keyword>